<accession>A0A2U4EXT8</accession>
<proteinExistence type="predicted"/>
<dbReference type="RefSeq" id="WP_008721507.1">
    <property type="nucleotide sequence ID" value="NZ_JH994110.1"/>
</dbReference>
<gene>
    <name evidence="1" type="ORF">A966_01261</name>
</gene>
<dbReference type="AlphaFoldDB" id="A0A2U4EXT8"/>
<sequence>MILNENNIQAPFQYKIGENTFELLKINGELELNTNNLQIKVFSGERLFCADIGYAIDGAVEEMEFLIDDIKVYPQVLDELKDLQSVEIKDNEVYLIRNELDFKSIVFFPPNDLNKNFKFTITTYSSTFSAFMLDEIAIKLNSLDISYPIKNYYESVDYKINDIIKNNGYLYRVFKEFTSDSTDYYLKTNCNILTPFKKLELDTDYKANELIEYENNFFIVQKDFSYNQASGSLTNLNGLLKPLQDIIVWFDGINKIYKNQIIVKDNISYIVLEDIENPVWSNIQTRLDRLIKAENTFYDDSNSSFGNNTNTVQKAIEKLKSSKQDSLISVNNISLNGNKISLIGGTSKEYTLENNYFINDLIIKDGKIYKVNEDFMSLDWNTDRSKLTLISSGGSGVDDAADMSFDNSKTNLLYLSGYDFPKFKTPIADTINLVLWASTPASITKQEDGSYSLQSNLNNIVPMFDLIAIPIVSIENETKQFGISNILLQFFDNITIVAESDFSNVNYTALETDECSISGIDSPLEFALVDVSGSMYIIIKRQDDVSIPQSNYSINLNIKNRVLRNQDSNLFSFINFNYENNIEYDFLSLEANGSNTAINGTITNLPASTITGFYIINNIIPNYFTLNGDYISTSGITSSSGKSVEYKVVSTSSDTETIYSFALKYTDGSNISEDDVFTFNLTPEKNAALDPIYSEVTNLQEAIESIVLNSIKPIGSVYFQIAKEDGSFDDNESPENLFGGVWELQYADEGIFLRTEGGNSNENRVDGVQGDAIRNMTGTFQYGVQSSANQTNLYSGVLYQGTNLYPVAQTTTSSLYGGGGFKASNQVPTGSEVTVINRWMRIHKRIA</sequence>
<dbReference type="STRING" id="1289135.A966_01261"/>
<dbReference type="EMBL" id="ALNZ01000007">
    <property type="protein sequence ID" value="EKV58135.1"/>
    <property type="molecule type" value="Genomic_DNA"/>
</dbReference>
<dbReference type="GeneID" id="66486726"/>
<comment type="caution">
    <text evidence="1">The sequence shown here is derived from an EMBL/GenBank/DDBJ whole genome shotgun (WGS) entry which is preliminary data.</text>
</comment>
<evidence type="ECO:0000313" key="2">
    <source>
        <dbReference type="Proteomes" id="UP000011663"/>
    </source>
</evidence>
<dbReference type="Gene3D" id="2.10.10.90">
    <property type="match status" value="1"/>
</dbReference>
<reference evidence="1 2" key="1">
    <citation type="submission" date="2012-07" db="EMBL/GenBank/DDBJ databases">
        <title>Genome sequence of Brachyspira sp. 30446, isolated from a pig with mucohaemorrhagic colitis.</title>
        <authorList>
            <person name="Rubin J.E."/>
            <person name="Fernando C."/>
            <person name="Harding J.C.S."/>
            <person name="Hill J.E."/>
        </authorList>
    </citation>
    <scope>NUCLEOTIDE SEQUENCE [LARGE SCALE GENOMIC DNA]</scope>
    <source>
        <strain evidence="1 2">30446</strain>
    </source>
</reference>
<protein>
    <submittedName>
        <fullName evidence="1">Hvp 101 VSH-1 tail protein</fullName>
    </submittedName>
</protein>
<dbReference type="OrthoDB" id="305313at2"/>
<organism evidence="1 2">
    <name type="scientific">Brachyspira hampsonii 30446</name>
    <dbReference type="NCBI Taxonomy" id="1289135"/>
    <lineage>
        <taxon>Bacteria</taxon>
        <taxon>Pseudomonadati</taxon>
        <taxon>Spirochaetota</taxon>
        <taxon>Spirochaetia</taxon>
        <taxon>Brachyspirales</taxon>
        <taxon>Brachyspiraceae</taxon>
        <taxon>Brachyspira</taxon>
    </lineage>
</organism>
<evidence type="ECO:0000313" key="1">
    <source>
        <dbReference type="EMBL" id="EKV58135.1"/>
    </source>
</evidence>
<name>A0A2U4EXT8_9SPIR</name>
<dbReference type="Proteomes" id="UP000011663">
    <property type="component" value="Unassembled WGS sequence"/>
</dbReference>